<gene>
    <name evidence="1" type="ORF">PBLR_10583</name>
</gene>
<dbReference type="Proteomes" id="UP000304148">
    <property type="component" value="Chromosome"/>
</dbReference>
<organism evidence="1 2">
    <name type="scientific">Paenibacillus alvei</name>
    <name type="common">Bacillus alvei</name>
    <dbReference type="NCBI Taxonomy" id="44250"/>
    <lineage>
        <taxon>Bacteria</taxon>
        <taxon>Bacillati</taxon>
        <taxon>Bacillota</taxon>
        <taxon>Bacilli</taxon>
        <taxon>Bacillales</taxon>
        <taxon>Paenibacillaceae</taxon>
        <taxon>Paenibacillus</taxon>
    </lineage>
</organism>
<dbReference type="RefSeq" id="WP_138184606.1">
    <property type="nucleotide sequence ID" value="NZ_LS992241.1"/>
</dbReference>
<protein>
    <submittedName>
        <fullName evidence="1">Uncharacterized protein</fullName>
    </submittedName>
</protein>
<dbReference type="AlphaFoldDB" id="A0A383R5R8"/>
<evidence type="ECO:0000313" key="1">
    <source>
        <dbReference type="EMBL" id="SYX82163.1"/>
    </source>
</evidence>
<proteinExistence type="predicted"/>
<name>A0A383R5R8_PAEAL</name>
<evidence type="ECO:0000313" key="2">
    <source>
        <dbReference type="Proteomes" id="UP000304148"/>
    </source>
</evidence>
<sequence length="130" mass="15136">MQDLELEQLLSHKLSEHWGKWSEQHGDRIVQPEEMDVHLASDLVYIRLQPREQLLDSTEHNYSGSTCLRAHKAISQWEVQQRGIMWDTIIPRAWGVCVMRMWLDLPLVGGTTLDVIQLEPHSSRRLCLSP</sequence>
<dbReference type="EMBL" id="LS992241">
    <property type="protein sequence ID" value="SYX82163.1"/>
    <property type="molecule type" value="Genomic_DNA"/>
</dbReference>
<reference evidence="2" key="1">
    <citation type="submission" date="2018-08" db="EMBL/GenBank/DDBJ databases">
        <authorList>
            <person name="Chevrot R."/>
        </authorList>
    </citation>
    <scope>NUCLEOTIDE SEQUENCE [LARGE SCALE GENOMIC DNA]</scope>
</reference>
<accession>A0A383R5R8</accession>